<dbReference type="PANTHER" id="PTHR31096">
    <property type="entry name" value="ACT DOMAIN-CONTAINING PROTEIN ACR4-RELATED"/>
    <property type="match status" value="1"/>
</dbReference>
<evidence type="ECO:0000313" key="4">
    <source>
        <dbReference type="EMBL" id="KAG6485465.1"/>
    </source>
</evidence>
<dbReference type="InterPro" id="IPR045865">
    <property type="entry name" value="ACT-like_dom_sf"/>
</dbReference>
<dbReference type="InterPro" id="IPR002912">
    <property type="entry name" value="ACT_dom"/>
</dbReference>
<evidence type="ECO:0000256" key="2">
    <source>
        <dbReference type="RuleBase" id="RU369043"/>
    </source>
</evidence>
<sequence>MDAKDAAVAPAMEEYNKFIIRMNTPRVVVDNAVGATATVVKVDSARERGVLLEVLRVLADLDLVIGKAYISSDGRWFMNVFHVTDRHGRKLADLHLASKLELSLCADADDNGNDAPDEVAGGEICGATELALAGDDRPGLLSEIFAVLRDAECDVVAAKVWTHNGRVACLISVVFGSANDPHSIVARLRSVLIGDHGERVTAGMGPPSTAHSDRRMHQLMFDDRDYERAGCRVKTPLVVSVQNWVDRGYSVVNVECRDRPKLLFDVVCTLIDMEYVVFHGTVDTDGIRAHQVKFLAPKSNSASKFGLKSFTSR</sequence>
<dbReference type="PROSITE" id="PS51671">
    <property type="entry name" value="ACT"/>
    <property type="match status" value="1"/>
</dbReference>
<organism evidence="4 5">
    <name type="scientific">Zingiber officinale</name>
    <name type="common">Ginger</name>
    <name type="synonym">Amomum zingiber</name>
    <dbReference type="NCBI Taxonomy" id="94328"/>
    <lineage>
        <taxon>Eukaryota</taxon>
        <taxon>Viridiplantae</taxon>
        <taxon>Streptophyta</taxon>
        <taxon>Embryophyta</taxon>
        <taxon>Tracheophyta</taxon>
        <taxon>Spermatophyta</taxon>
        <taxon>Magnoliopsida</taxon>
        <taxon>Liliopsida</taxon>
        <taxon>Zingiberales</taxon>
        <taxon>Zingiberaceae</taxon>
        <taxon>Zingiber</taxon>
    </lineage>
</organism>
<dbReference type="Proteomes" id="UP000734854">
    <property type="component" value="Unassembled WGS sequence"/>
</dbReference>
<gene>
    <name evidence="4" type="ORF">ZIOFF_054003</name>
</gene>
<keyword evidence="5" id="KW-1185">Reference proteome</keyword>
<evidence type="ECO:0000256" key="1">
    <source>
        <dbReference type="ARBA" id="ARBA00022737"/>
    </source>
</evidence>
<evidence type="ECO:0000313" key="5">
    <source>
        <dbReference type="Proteomes" id="UP000734854"/>
    </source>
</evidence>
<feature type="domain" description="ACT" evidence="3">
    <location>
        <begin position="129"/>
        <end position="202"/>
    </location>
</feature>
<comment type="caution">
    <text evidence="4">The sequence shown here is derived from an EMBL/GenBank/DDBJ whole genome shotgun (WGS) entry which is preliminary data.</text>
</comment>
<dbReference type="Gene3D" id="3.30.70.260">
    <property type="match status" value="1"/>
</dbReference>
<proteinExistence type="predicted"/>
<dbReference type="GO" id="GO:0016597">
    <property type="term" value="F:amino acid binding"/>
    <property type="evidence" value="ECO:0007669"/>
    <property type="project" value="UniProtKB-UniRule"/>
</dbReference>
<dbReference type="InterPro" id="IPR040217">
    <property type="entry name" value="ACR1-12"/>
</dbReference>
<dbReference type="SUPFAM" id="SSF55021">
    <property type="entry name" value="ACT-like"/>
    <property type="match status" value="2"/>
</dbReference>
<name>A0A8J5KQP9_ZINOF</name>
<protein>
    <recommendedName>
        <fullName evidence="2">ACT domain-containing protein ACR</fullName>
    </recommendedName>
    <alternativeName>
        <fullName evidence="2">Protein ACT DOMAIN REPEATS</fullName>
    </alternativeName>
</protein>
<evidence type="ECO:0000259" key="3">
    <source>
        <dbReference type="PROSITE" id="PS51671"/>
    </source>
</evidence>
<dbReference type="EMBL" id="JACMSC010000015">
    <property type="protein sequence ID" value="KAG6485465.1"/>
    <property type="molecule type" value="Genomic_DNA"/>
</dbReference>
<accession>A0A8J5KQP9</accession>
<keyword evidence="1 2" id="KW-0677">Repeat</keyword>
<dbReference type="AlphaFoldDB" id="A0A8J5KQP9"/>
<comment type="function">
    <text evidence="2">Binds amino acids.</text>
</comment>
<dbReference type="PANTHER" id="PTHR31096:SF6">
    <property type="entry name" value="ACT DOMAIN-CONTAINING PROTEIN ACR8"/>
    <property type="match status" value="1"/>
</dbReference>
<reference evidence="4 5" key="1">
    <citation type="submission" date="2020-08" db="EMBL/GenBank/DDBJ databases">
        <title>Plant Genome Project.</title>
        <authorList>
            <person name="Zhang R.-G."/>
        </authorList>
    </citation>
    <scope>NUCLEOTIDE SEQUENCE [LARGE SCALE GENOMIC DNA]</scope>
    <source>
        <tissue evidence="4">Rhizome</tissue>
    </source>
</reference>